<evidence type="ECO:0000313" key="2">
    <source>
        <dbReference type="Proteomes" id="UP001139104"/>
    </source>
</evidence>
<dbReference type="EMBL" id="JAIVFP010000001">
    <property type="protein sequence ID" value="MCI4682736.1"/>
    <property type="molecule type" value="Genomic_DNA"/>
</dbReference>
<dbReference type="Proteomes" id="UP001139104">
    <property type="component" value="Unassembled WGS sequence"/>
</dbReference>
<name>A0ABS9Z539_9HYPH</name>
<proteinExistence type="predicted"/>
<reference evidence="1" key="1">
    <citation type="journal article" date="2022" name="ISME J.">
        <title>Identification of active gaseous-alkane degraders at natural gas seeps.</title>
        <authorList>
            <person name="Farhan Ul Haque M."/>
            <person name="Hernandez M."/>
            <person name="Crombie A.T."/>
            <person name="Murrell J.C."/>
        </authorList>
    </citation>
    <scope>NUCLEOTIDE SEQUENCE</scope>
    <source>
        <strain evidence="1">PC2</strain>
    </source>
</reference>
<organism evidence="1 2">
    <name type="scientific">Candidatus Rhodoblastus alkanivorans</name>
    <dbReference type="NCBI Taxonomy" id="2954117"/>
    <lineage>
        <taxon>Bacteria</taxon>
        <taxon>Pseudomonadati</taxon>
        <taxon>Pseudomonadota</taxon>
        <taxon>Alphaproteobacteria</taxon>
        <taxon>Hyphomicrobiales</taxon>
        <taxon>Rhodoblastaceae</taxon>
        <taxon>Rhodoblastus</taxon>
    </lineage>
</organism>
<evidence type="ECO:0000313" key="1">
    <source>
        <dbReference type="EMBL" id="MCI4682736.1"/>
    </source>
</evidence>
<dbReference type="RefSeq" id="WP_243066732.1">
    <property type="nucleotide sequence ID" value="NZ_JAIVFK010000032.1"/>
</dbReference>
<gene>
    <name evidence="1" type="ORF">K2U94_08140</name>
</gene>
<comment type="caution">
    <text evidence="1">The sequence shown here is derived from an EMBL/GenBank/DDBJ whole genome shotgun (WGS) entry which is preliminary data.</text>
</comment>
<accession>A0ABS9Z539</accession>
<protein>
    <submittedName>
        <fullName evidence="1">Uncharacterized protein</fullName>
    </submittedName>
</protein>
<keyword evidence="2" id="KW-1185">Reference proteome</keyword>
<sequence length="91" mass="9652">MIQHVSTRIAVHYDWLVSEWPSFGHGQEGVVPASGVAGEIASDVAEHIDVHCAKFGDIDAQRVIAADGVAGNVPSGVAIHIDIDEIGRRRA</sequence>